<dbReference type="EMBL" id="JAZDWU010000012">
    <property type="protein sequence ID" value="KAK9983316.1"/>
    <property type="molecule type" value="Genomic_DNA"/>
</dbReference>
<sequence>MDFWDGEKSPYQRMEIGRFPSSKSPLCSLKFIELTHYGTPKALGSRNIGHSTDRLAVDKCYWLRYGDTPLVQVLNIQFLKPCLQVCEQTLNHRPSDSLDALLELIGKLGASKGPKCAANGIL</sequence>
<reference evidence="1 2" key="1">
    <citation type="submission" date="2024-01" db="EMBL/GenBank/DDBJ databases">
        <title>A telomere-to-telomere, gap-free genome of sweet tea (Lithocarpus litseifolius).</title>
        <authorList>
            <person name="Zhou J."/>
        </authorList>
    </citation>
    <scope>NUCLEOTIDE SEQUENCE [LARGE SCALE GENOMIC DNA]</scope>
    <source>
        <strain evidence="1">Zhou-2022a</strain>
        <tissue evidence="1">Leaf</tissue>
    </source>
</reference>
<evidence type="ECO:0000313" key="2">
    <source>
        <dbReference type="Proteomes" id="UP001459277"/>
    </source>
</evidence>
<name>A0AAW2BBH8_9ROSI</name>
<gene>
    <name evidence="1" type="ORF">SO802_032841</name>
</gene>
<proteinExistence type="predicted"/>
<keyword evidence="2" id="KW-1185">Reference proteome</keyword>
<evidence type="ECO:0000313" key="1">
    <source>
        <dbReference type="EMBL" id="KAK9983316.1"/>
    </source>
</evidence>
<protein>
    <submittedName>
        <fullName evidence="1">Uncharacterized protein</fullName>
    </submittedName>
</protein>
<dbReference type="Proteomes" id="UP001459277">
    <property type="component" value="Unassembled WGS sequence"/>
</dbReference>
<comment type="caution">
    <text evidence="1">The sequence shown here is derived from an EMBL/GenBank/DDBJ whole genome shotgun (WGS) entry which is preliminary data.</text>
</comment>
<organism evidence="1 2">
    <name type="scientific">Lithocarpus litseifolius</name>
    <dbReference type="NCBI Taxonomy" id="425828"/>
    <lineage>
        <taxon>Eukaryota</taxon>
        <taxon>Viridiplantae</taxon>
        <taxon>Streptophyta</taxon>
        <taxon>Embryophyta</taxon>
        <taxon>Tracheophyta</taxon>
        <taxon>Spermatophyta</taxon>
        <taxon>Magnoliopsida</taxon>
        <taxon>eudicotyledons</taxon>
        <taxon>Gunneridae</taxon>
        <taxon>Pentapetalae</taxon>
        <taxon>rosids</taxon>
        <taxon>fabids</taxon>
        <taxon>Fagales</taxon>
        <taxon>Fagaceae</taxon>
        <taxon>Lithocarpus</taxon>
    </lineage>
</organism>
<accession>A0AAW2BBH8</accession>
<dbReference type="AlphaFoldDB" id="A0AAW2BBH8"/>